<reference evidence="2" key="1">
    <citation type="submission" date="2017-05" db="EMBL/GenBank/DDBJ databases">
        <authorList>
            <person name="Varghese N."/>
            <person name="Submissions S."/>
        </authorList>
    </citation>
    <scope>NUCLEOTIDE SEQUENCE</scope>
    <source>
        <strain evidence="2">Su22</strain>
    </source>
</reference>
<feature type="transmembrane region" description="Helical" evidence="1">
    <location>
        <begin position="292"/>
        <end position="312"/>
    </location>
</feature>
<sequence>MNTERYTFLMKHHRYVIVLALLMLFSTMVTLSNELSVERLSHMGEASLPGIKTQVESNLRNQAHHFENDPKKTVAPREGPVKSGQVMLSVQDDVMSTYSMLSLHQSWLMNRILLILMNRGQVYMAFIGMIIATGPYGNGMKADDRQNANAKQIVYKQLRALTISTISLLVVGLLLGLIVGSVRYATALNHTEILQYVNGLYQEYSLWKPGITASITAGVGAFLYLLVYGIVGLFIGHIIKERIMALLIMFFTMNYWFVNALYIPVTPIYYLHRVIHRFIFNAGMNIITIPGFQAWDFLMLPLLCLLLLGISYKSARYSLEKPLK</sequence>
<dbReference type="AlphaFoldDB" id="A0AA45WWV7"/>
<keyword evidence="1" id="KW-0472">Membrane</keyword>
<keyword evidence="1" id="KW-0812">Transmembrane</keyword>
<feature type="transmembrane region" description="Helical" evidence="1">
    <location>
        <begin position="158"/>
        <end position="179"/>
    </location>
</feature>
<evidence type="ECO:0000256" key="1">
    <source>
        <dbReference type="SAM" id="Phobius"/>
    </source>
</evidence>
<evidence type="ECO:0000313" key="2">
    <source>
        <dbReference type="EMBL" id="SMP60704.1"/>
    </source>
</evidence>
<dbReference type="EMBL" id="FXUF01000008">
    <property type="protein sequence ID" value="SMP60704.1"/>
    <property type="molecule type" value="Genomic_DNA"/>
</dbReference>
<protein>
    <submittedName>
        <fullName evidence="2">Uncharacterized protein</fullName>
    </submittedName>
</protein>
<accession>A0AA45WWV7</accession>
<feature type="transmembrane region" description="Helical" evidence="1">
    <location>
        <begin position="247"/>
        <end position="272"/>
    </location>
</feature>
<feature type="transmembrane region" description="Helical" evidence="1">
    <location>
        <begin position="211"/>
        <end position="235"/>
    </location>
</feature>
<name>A0AA45WWV7_9CLOT</name>
<proteinExistence type="predicted"/>
<evidence type="ECO:0000313" key="3">
    <source>
        <dbReference type="Proteomes" id="UP001158066"/>
    </source>
</evidence>
<feature type="transmembrane region" description="Helical" evidence="1">
    <location>
        <begin position="12"/>
        <end position="31"/>
    </location>
</feature>
<gene>
    <name evidence="2" type="ORF">SAMN06296020_108168</name>
</gene>
<feature type="transmembrane region" description="Helical" evidence="1">
    <location>
        <begin position="112"/>
        <end position="137"/>
    </location>
</feature>
<comment type="caution">
    <text evidence="2">The sequence shown here is derived from an EMBL/GenBank/DDBJ whole genome shotgun (WGS) entry which is preliminary data.</text>
</comment>
<keyword evidence="3" id="KW-1185">Reference proteome</keyword>
<organism evidence="2 3">
    <name type="scientific">Anoxynatronum buryatiense</name>
    <dbReference type="NCBI Taxonomy" id="489973"/>
    <lineage>
        <taxon>Bacteria</taxon>
        <taxon>Bacillati</taxon>
        <taxon>Bacillota</taxon>
        <taxon>Clostridia</taxon>
        <taxon>Eubacteriales</taxon>
        <taxon>Clostridiaceae</taxon>
        <taxon>Anoxynatronum</taxon>
    </lineage>
</organism>
<dbReference type="Proteomes" id="UP001158066">
    <property type="component" value="Unassembled WGS sequence"/>
</dbReference>
<keyword evidence="1" id="KW-1133">Transmembrane helix</keyword>
<dbReference type="RefSeq" id="WP_283409650.1">
    <property type="nucleotide sequence ID" value="NZ_FXUF01000008.1"/>
</dbReference>